<comment type="subcellular location">
    <subcellularLocation>
        <location evidence="1">Secreted</location>
    </subcellularLocation>
</comment>
<comment type="caution">
    <text evidence="4">The sequence shown here is derived from an EMBL/GenBank/DDBJ whole genome shotgun (WGS) entry which is preliminary data.</text>
</comment>
<dbReference type="AlphaFoldDB" id="W4MFC2"/>
<dbReference type="PANTHER" id="PTHR38340:SF1">
    <property type="entry name" value="S-LAYER PROTEIN"/>
    <property type="match status" value="1"/>
</dbReference>
<protein>
    <recommendedName>
        <fullName evidence="6">Calcium-binding protein</fullName>
    </recommendedName>
</protein>
<keyword evidence="5" id="KW-1185">Reference proteome</keyword>
<dbReference type="EMBL" id="AZHX01000119">
    <property type="protein sequence ID" value="ETX08865.1"/>
    <property type="molecule type" value="Genomic_DNA"/>
</dbReference>
<keyword evidence="2" id="KW-0964">Secreted</keyword>
<sequence length="165" mass="17248">MKRIQSLIAAAVFVVGILAQADLAQAWSECHYEDPNDYDVHYVGTAGDDAFTCPSNQRCLIEGGDGNDTLEGGGGDDFICGGPGHDVLRGHSGNDVIHGDDGNDTLNGGRGDDYLDGWAGNDTVYGGAGNDWLHGDAGTDHVDGASGHDECYDFGQLGGVLHCEY</sequence>
<dbReference type="InterPro" id="IPR001343">
    <property type="entry name" value="Hemolysn_Ca-bd"/>
</dbReference>
<dbReference type="InterPro" id="IPR011049">
    <property type="entry name" value="Serralysin-like_metalloprot_C"/>
</dbReference>
<dbReference type="GO" id="GO:0005576">
    <property type="term" value="C:extracellular region"/>
    <property type="evidence" value="ECO:0007669"/>
    <property type="project" value="UniProtKB-SubCell"/>
</dbReference>
<evidence type="ECO:0000313" key="5">
    <source>
        <dbReference type="Proteomes" id="UP000019140"/>
    </source>
</evidence>
<evidence type="ECO:0008006" key="6">
    <source>
        <dbReference type="Google" id="ProtNLM"/>
    </source>
</evidence>
<accession>W4MFC2</accession>
<evidence type="ECO:0000256" key="1">
    <source>
        <dbReference type="ARBA" id="ARBA00004613"/>
    </source>
</evidence>
<proteinExistence type="predicted"/>
<dbReference type="Pfam" id="PF00353">
    <property type="entry name" value="HemolysinCabind"/>
    <property type="match status" value="2"/>
</dbReference>
<dbReference type="GO" id="GO:0005509">
    <property type="term" value="F:calcium ion binding"/>
    <property type="evidence" value="ECO:0007669"/>
    <property type="project" value="InterPro"/>
</dbReference>
<dbReference type="PATRIC" id="fig|1429439.4.peg.489"/>
<dbReference type="Gene3D" id="2.150.10.10">
    <property type="entry name" value="Serralysin-like metalloprotease, C-terminal"/>
    <property type="match status" value="2"/>
</dbReference>
<dbReference type="PANTHER" id="PTHR38340">
    <property type="entry name" value="S-LAYER PROTEIN"/>
    <property type="match status" value="1"/>
</dbReference>
<dbReference type="PRINTS" id="PR00313">
    <property type="entry name" value="CABNDNGRPT"/>
</dbReference>
<gene>
    <name evidence="4" type="ORF">ETSY2_02875</name>
</gene>
<feature type="chain" id="PRO_5004844864" description="Calcium-binding protein" evidence="3">
    <location>
        <begin position="22"/>
        <end position="165"/>
    </location>
</feature>
<feature type="signal peptide" evidence="3">
    <location>
        <begin position="1"/>
        <end position="21"/>
    </location>
</feature>
<reference evidence="4 5" key="1">
    <citation type="journal article" date="2014" name="Nature">
        <title>An environmental bacterial taxon with a large and distinct metabolic repertoire.</title>
        <authorList>
            <person name="Wilson M.C."/>
            <person name="Mori T."/>
            <person name="Ruckert C."/>
            <person name="Uria A.R."/>
            <person name="Helf M.J."/>
            <person name="Takada K."/>
            <person name="Gernert C."/>
            <person name="Steffens U.A."/>
            <person name="Heycke N."/>
            <person name="Schmitt S."/>
            <person name="Rinke C."/>
            <person name="Helfrich E.J."/>
            <person name="Brachmann A.O."/>
            <person name="Gurgui C."/>
            <person name="Wakimoto T."/>
            <person name="Kracht M."/>
            <person name="Crusemann M."/>
            <person name="Hentschel U."/>
            <person name="Abe I."/>
            <person name="Matsunaga S."/>
            <person name="Kalinowski J."/>
            <person name="Takeyama H."/>
            <person name="Piel J."/>
        </authorList>
    </citation>
    <scope>NUCLEOTIDE SEQUENCE [LARGE SCALE GENOMIC DNA]</scope>
    <source>
        <strain evidence="5">TSY2</strain>
    </source>
</reference>
<dbReference type="Proteomes" id="UP000019140">
    <property type="component" value="Unassembled WGS sequence"/>
</dbReference>
<evidence type="ECO:0000256" key="2">
    <source>
        <dbReference type="ARBA" id="ARBA00022525"/>
    </source>
</evidence>
<dbReference type="HOGENOM" id="CLU_1607834_0_0_7"/>
<dbReference type="PROSITE" id="PS00330">
    <property type="entry name" value="HEMOLYSIN_CALCIUM"/>
    <property type="match status" value="1"/>
</dbReference>
<dbReference type="InterPro" id="IPR050557">
    <property type="entry name" value="RTX_toxin/Mannuronan_C5-epim"/>
</dbReference>
<keyword evidence="3" id="KW-0732">Signal</keyword>
<name>W4MFC2_9BACT</name>
<dbReference type="SUPFAM" id="SSF51120">
    <property type="entry name" value="beta-Roll"/>
    <property type="match status" value="1"/>
</dbReference>
<dbReference type="InterPro" id="IPR018511">
    <property type="entry name" value="Hemolysin-typ_Ca-bd_CS"/>
</dbReference>
<evidence type="ECO:0000256" key="3">
    <source>
        <dbReference type="SAM" id="SignalP"/>
    </source>
</evidence>
<organism evidence="4 5">
    <name type="scientific">Candidatus Entotheonella gemina</name>
    <dbReference type="NCBI Taxonomy" id="1429439"/>
    <lineage>
        <taxon>Bacteria</taxon>
        <taxon>Pseudomonadati</taxon>
        <taxon>Nitrospinota/Tectimicrobiota group</taxon>
        <taxon>Candidatus Tectimicrobiota</taxon>
        <taxon>Candidatus Entotheonellia</taxon>
        <taxon>Candidatus Entotheonellales</taxon>
        <taxon>Candidatus Entotheonellaceae</taxon>
        <taxon>Candidatus Entotheonella</taxon>
    </lineage>
</organism>
<evidence type="ECO:0000313" key="4">
    <source>
        <dbReference type="EMBL" id="ETX08865.1"/>
    </source>
</evidence>